<dbReference type="RefSeq" id="WP_074106828.1">
    <property type="nucleotide sequence ID" value="NZ_LVWI01000003.1"/>
</dbReference>
<feature type="transmembrane region" description="Helical" evidence="1">
    <location>
        <begin position="119"/>
        <end position="140"/>
    </location>
</feature>
<evidence type="ECO:0000313" key="3">
    <source>
        <dbReference type="Proteomes" id="UP000186058"/>
    </source>
</evidence>
<evidence type="ECO:0000256" key="1">
    <source>
        <dbReference type="SAM" id="Phobius"/>
    </source>
</evidence>
<sequence>MGSFTPVIIGILALLYILYRQLQIRQVNKLELKLPVILLLFGGIIFKNFLNDHTLTATSFATVIFSLTILAVGMASIRAYTVRLWVEKNTIYRKGTWLTITLWIITMALHFAVDEIGNIGQSTLLIYYAITLSVQQWVVVSRANRIFSK</sequence>
<feature type="transmembrane region" description="Helical" evidence="1">
    <location>
        <begin position="56"/>
        <end position="75"/>
    </location>
</feature>
<evidence type="ECO:0008006" key="4">
    <source>
        <dbReference type="Google" id="ProtNLM"/>
    </source>
</evidence>
<protein>
    <recommendedName>
        <fullName evidence="4">DUF1453 domain-containing protein</fullName>
    </recommendedName>
</protein>
<name>A0ABX3EUS6_9BACL</name>
<feature type="transmembrane region" description="Helical" evidence="1">
    <location>
        <begin position="6"/>
        <end position="22"/>
    </location>
</feature>
<gene>
    <name evidence="2" type="ORF">A3844_05370</name>
</gene>
<keyword evidence="1" id="KW-1133">Transmembrane helix</keyword>
<feature type="transmembrane region" description="Helical" evidence="1">
    <location>
        <begin position="34"/>
        <end position="50"/>
    </location>
</feature>
<evidence type="ECO:0000313" key="2">
    <source>
        <dbReference type="EMBL" id="OKP90462.1"/>
    </source>
</evidence>
<keyword evidence="1" id="KW-0812">Transmembrane</keyword>
<proteinExistence type="predicted"/>
<reference evidence="2 3" key="1">
    <citation type="submission" date="2016-03" db="EMBL/GenBank/DDBJ databases">
        <authorList>
            <person name="Sant'Anna F.H."/>
            <person name="Ambrosini A."/>
            <person name="Souza R."/>
            <person name="Bach E."/>
            <person name="Fernandes G."/>
            <person name="Balsanelli E."/>
            <person name="Baura V.A."/>
            <person name="Souza E.M."/>
            <person name="Passaglia L."/>
        </authorList>
    </citation>
    <scope>NUCLEOTIDE SEQUENCE [LARGE SCALE GENOMIC DNA]</scope>
    <source>
        <strain evidence="2 3">P26E</strain>
    </source>
</reference>
<feature type="transmembrane region" description="Helical" evidence="1">
    <location>
        <begin position="95"/>
        <end position="113"/>
    </location>
</feature>
<keyword evidence="1" id="KW-0472">Membrane</keyword>
<organism evidence="2 3">
    <name type="scientific">Paenibacillus helianthi</name>
    <dbReference type="NCBI Taxonomy" id="1349432"/>
    <lineage>
        <taxon>Bacteria</taxon>
        <taxon>Bacillati</taxon>
        <taxon>Bacillota</taxon>
        <taxon>Bacilli</taxon>
        <taxon>Bacillales</taxon>
        <taxon>Paenibacillaceae</taxon>
        <taxon>Paenibacillus</taxon>
    </lineage>
</organism>
<comment type="caution">
    <text evidence="2">The sequence shown here is derived from an EMBL/GenBank/DDBJ whole genome shotgun (WGS) entry which is preliminary data.</text>
</comment>
<keyword evidence="3" id="KW-1185">Reference proteome</keyword>
<dbReference type="Proteomes" id="UP000186058">
    <property type="component" value="Unassembled WGS sequence"/>
</dbReference>
<accession>A0ABX3EUS6</accession>
<dbReference type="EMBL" id="LVWI01000003">
    <property type="protein sequence ID" value="OKP90462.1"/>
    <property type="molecule type" value="Genomic_DNA"/>
</dbReference>